<protein>
    <submittedName>
        <fullName evidence="1">Uncharacterized protein</fullName>
    </submittedName>
</protein>
<organism evidence="1 2">
    <name type="scientific">Lactuca sativa</name>
    <name type="common">Garden lettuce</name>
    <dbReference type="NCBI Taxonomy" id="4236"/>
    <lineage>
        <taxon>Eukaryota</taxon>
        <taxon>Viridiplantae</taxon>
        <taxon>Streptophyta</taxon>
        <taxon>Embryophyta</taxon>
        <taxon>Tracheophyta</taxon>
        <taxon>Spermatophyta</taxon>
        <taxon>Magnoliopsida</taxon>
        <taxon>eudicotyledons</taxon>
        <taxon>Gunneridae</taxon>
        <taxon>Pentapetalae</taxon>
        <taxon>asterids</taxon>
        <taxon>campanulids</taxon>
        <taxon>Asterales</taxon>
        <taxon>Asteraceae</taxon>
        <taxon>Cichorioideae</taxon>
        <taxon>Cichorieae</taxon>
        <taxon>Lactucinae</taxon>
        <taxon>Lactuca</taxon>
    </lineage>
</organism>
<dbReference type="EMBL" id="NBSK02000009">
    <property type="protein sequence ID" value="KAJ0187692.1"/>
    <property type="molecule type" value="Genomic_DNA"/>
</dbReference>
<evidence type="ECO:0000313" key="2">
    <source>
        <dbReference type="Proteomes" id="UP000235145"/>
    </source>
</evidence>
<keyword evidence="2" id="KW-1185">Reference proteome</keyword>
<evidence type="ECO:0000313" key="1">
    <source>
        <dbReference type="EMBL" id="KAJ0187692.1"/>
    </source>
</evidence>
<reference evidence="1 2" key="1">
    <citation type="journal article" date="2017" name="Nat. Commun.">
        <title>Genome assembly with in vitro proximity ligation data and whole-genome triplication in lettuce.</title>
        <authorList>
            <person name="Reyes-Chin-Wo S."/>
            <person name="Wang Z."/>
            <person name="Yang X."/>
            <person name="Kozik A."/>
            <person name="Arikit S."/>
            <person name="Song C."/>
            <person name="Xia L."/>
            <person name="Froenicke L."/>
            <person name="Lavelle D.O."/>
            <person name="Truco M.J."/>
            <person name="Xia R."/>
            <person name="Zhu S."/>
            <person name="Xu C."/>
            <person name="Xu H."/>
            <person name="Xu X."/>
            <person name="Cox K."/>
            <person name="Korf I."/>
            <person name="Meyers B.C."/>
            <person name="Michelmore R.W."/>
        </authorList>
    </citation>
    <scope>NUCLEOTIDE SEQUENCE [LARGE SCALE GENOMIC DNA]</scope>
    <source>
        <strain evidence="2">cv. Salinas</strain>
        <tissue evidence="1">Seedlings</tissue>
    </source>
</reference>
<dbReference type="Proteomes" id="UP000235145">
    <property type="component" value="Unassembled WGS sequence"/>
</dbReference>
<comment type="caution">
    <text evidence="1">The sequence shown here is derived from an EMBL/GenBank/DDBJ whole genome shotgun (WGS) entry which is preliminary data.</text>
</comment>
<name>A0A9R1UIE8_LACSA</name>
<gene>
    <name evidence="1" type="ORF">LSAT_V11C900494770</name>
</gene>
<dbReference type="AlphaFoldDB" id="A0A9R1UIE8"/>
<proteinExistence type="predicted"/>
<sequence length="107" mass="12399">MLLNWSMNAYYKLDVVERLYKVTIPEEVEIFVPHVPHYKGCRKKRLIGEVEKSIMKVPKKTRKCSVCGKSTTRKIAFNDAQTMTLADSRYAFLSVLKNSVRLPKFEG</sequence>
<accession>A0A9R1UIE8</accession>